<dbReference type="Pfam" id="PF03803">
    <property type="entry name" value="Scramblase"/>
    <property type="match status" value="1"/>
</dbReference>
<feature type="region of interest" description="Disordered" evidence="3">
    <location>
        <begin position="1"/>
        <end position="54"/>
    </location>
</feature>
<dbReference type="Proteomes" id="UP001189429">
    <property type="component" value="Unassembled WGS sequence"/>
</dbReference>
<sequence>MPEALEAHASPRQSVTSEAPAQALLSRRSKGKGKGKGAGKGKGKSSYGSTTQHAPRQASMACMHQLRSLEVEEQASLVGEVSAALGFEVVGNRYTVYAPGKVKVFVAAEETDLCTRQLKSCFPDCAPWHLSIVYAKDGRIEKAFDLERDWTCTCCCFNRPRVEVKDSSTGRLIGSITDPWACFDLTFTIRDARDNTVLKAAGDCCQCGLCCPLPCGPCSEVNFPIVEERGGREVGHIQKQVPSCCAFMFVEDIDNYKIDFAGISNPEWKALVMGLSIFMDFRYFSSSSADGN</sequence>
<accession>A0ABN9XIP8</accession>
<evidence type="ECO:0000313" key="4">
    <source>
        <dbReference type="EMBL" id="CAK0897929.1"/>
    </source>
</evidence>
<feature type="compositionally biased region" description="Basic residues" evidence="3">
    <location>
        <begin position="27"/>
        <end position="43"/>
    </location>
</feature>
<comment type="similarity">
    <text evidence="1 2">Belongs to the phospholipid scramblase family.</text>
</comment>
<evidence type="ECO:0000256" key="1">
    <source>
        <dbReference type="ARBA" id="ARBA00005350"/>
    </source>
</evidence>
<proteinExistence type="inferred from homology"/>
<evidence type="ECO:0000256" key="2">
    <source>
        <dbReference type="RuleBase" id="RU363116"/>
    </source>
</evidence>
<keyword evidence="5" id="KW-1185">Reference proteome</keyword>
<comment type="caution">
    <text evidence="4">The sequence shown here is derived from an EMBL/GenBank/DDBJ whole genome shotgun (WGS) entry which is preliminary data.</text>
</comment>
<name>A0ABN9XIP8_9DINO</name>
<evidence type="ECO:0000313" key="5">
    <source>
        <dbReference type="Proteomes" id="UP001189429"/>
    </source>
</evidence>
<dbReference type="EMBL" id="CAUYUJ010020403">
    <property type="protein sequence ID" value="CAK0897929.1"/>
    <property type="molecule type" value="Genomic_DNA"/>
</dbReference>
<reference evidence="4" key="1">
    <citation type="submission" date="2023-10" db="EMBL/GenBank/DDBJ databases">
        <authorList>
            <person name="Chen Y."/>
            <person name="Shah S."/>
            <person name="Dougan E. K."/>
            <person name="Thang M."/>
            <person name="Chan C."/>
        </authorList>
    </citation>
    <scope>NUCLEOTIDE SEQUENCE [LARGE SCALE GENOMIC DNA]</scope>
</reference>
<gene>
    <name evidence="4" type="ORF">PCOR1329_LOCUS75969</name>
</gene>
<dbReference type="PANTHER" id="PTHR23248">
    <property type="entry name" value="PHOSPHOLIPID SCRAMBLASE-RELATED"/>
    <property type="match status" value="1"/>
</dbReference>
<organism evidence="4 5">
    <name type="scientific">Prorocentrum cordatum</name>
    <dbReference type="NCBI Taxonomy" id="2364126"/>
    <lineage>
        <taxon>Eukaryota</taxon>
        <taxon>Sar</taxon>
        <taxon>Alveolata</taxon>
        <taxon>Dinophyceae</taxon>
        <taxon>Prorocentrales</taxon>
        <taxon>Prorocentraceae</taxon>
        <taxon>Prorocentrum</taxon>
    </lineage>
</organism>
<dbReference type="PANTHER" id="PTHR23248:SF9">
    <property type="entry name" value="PHOSPHOLIPID SCRAMBLASE"/>
    <property type="match status" value="1"/>
</dbReference>
<dbReference type="InterPro" id="IPR005552">
    <property type="entry name" value="Scramblase"/>
</dbReference>
<protein>
    <recommendedName>
        <fullName evidence="2">Phospholipid scramblase</fullName>
    </recommendedName>
</protein>
<evidence type="ECO:0000256" key="3">
    <source>
        <dbReference type="SAM" id="MobiDB-lite"/>
    </source>
</evidence>